<keyword evidence="4" id="KW-0445">Lipid transport</keyword>
<dbReference type="PROSITE" id="PS00737">
    <property type="entry name" value="THIOLASE_2"/>
    <property type="match status" value="1"/>
</dbReference>
<dbReference type="EMBL" id="JAAWWK010000001">
    <property type="protein sequence ID" value="NKI16245.1"/>
    <property type="molecule type" value="Genomic_DNA"/>
</dbReference>
<dbReference type="Pfam" id="PF00108">
    <property type="entry name" value="Thiolase_N"/>
    <property type="match status" value="1"/>
</dbReference>
<comment type="caution">
    <text evidence="9">The sequence shown here is derived from an EMBL/GenBank/DDBJ whole genome shotgun (WGS) entry which is preliminary data.</text>
</comment>
<dbReference type="PANTHER" id="PTHR42870:SF1">
    <property type="entry name" value="NON-SPECIFIC LIPID-TRANSFER PROTEIN-LIKE 2"/>
    <property type="match status" value="1"/>
</dbReference>
<evidence type="ECO:0000256" key="3">
    <source>
        <dbReference type="ARBA" id="ARBA00022679"/>
    </source>
</evidence>
<protein>
    <recommendedName>
        <fullName evidence="1">propanoyl-CoA C-acyltransferase</fullName>
        <ecNumber evidence="1">2.3.1.176</ecNumber>
    </recommendedName>
    <alternativeName>
        <fullName evidence="6">Propanoyl-CoA C-acyltransferase</fullName>
    </alternativeName>
</protein>
<sequence>MDGIYIVGIGMTRFGRHLECSLDHLANEAIQLAVKDAGCAINDLGIAYYTGITNHLQDQTSIPGQVVLSKCGVQGIPIVNVEGACASGTIGLNMAIQSLLAGSYDTALVLASEKMHIPDKARAFKVFDGGWDVANSEENAKVLTKLSEGFVAPEGSESDRPYSLFMKIYAAMCIDHIQRYGTSQRQIAAVASKNHNHSVHNPLAQFNQAMSIEEVLAAPPITFPLTLPMCAPLSDGAAAIIVCNEYGLKRIGADKRRTIAVKASVIGGYTLREWDDFENHCETLASKKAYDIAGLGPEDINVAEVHDASAAGEIFHVENLKFVPRGEGGPAAERGEFSLGGRLPVNTSGGLVSKGHPIGATGLGQLHELVTQLRGEAGARQVEGARIALQENSGGLIGVEEAAVGITILSQN</sequence>
<accession>A0ABX1GB98</accession>
<proteinExistence type="predicted"/>
<feature type="domain" description="Thiolase C-terminal" evidence="8">
    <location>
        <begin position="271"/>
        <end position="400"/>
    </location>
</feature>
<name>A0ABX1GB98_9GAMM</name>
<dbReference type="Gene3D" id="3.40.47.10">
    <property type="match status" value="1"/>
</dbReference>
<dbReference type="InterPro" id="IPR020613">
    <property type="entry name" value="Thiolase_CS"/>
</dbReference>
<keyword evidence="3" id="KW-0808">Transferase</keyword>
<dbReference type="CDD" id="cd00829">
    <property type="entry name" value="SCP-x_thiolase"/>
    <property type="match status" value="1"/>
</dbReference>
<evidence type="ECO:0000256" key="2">
    <source>
        <dbReference type="ARBA" id="ARBA00022448"/>
    </source>
</evidence>
<dbReference type="EC" id="2.3.1.176" evidence="1"/>
<dbReference type="Proteomes" id="UP000765845">
    <property type="component" value="Unassembled WGS sequence"/>
</dbReference>
<organism evidence="9 10">
    <name type="scientific">Spongiibacter thalassae</name>
    <dbReference type="NCBI Taxonomy" id="2721624"/>
    <lineage>
        <taxon>Bacteria</taxon>
        <taxon>Pseudomonadati</taxon>
        <taxon>Pseudomonadota</taxon>
        <taxon>Gammaproteobacteria</taxon>
        <taxon>Cellvibrionales</taxon>
        <taxon>Spongiibacteraceae</taxon>
        <taxon>Spongiibacter</taxon>
    </lineage>
</organism>
<dbReference type="RefSeq" id="WP_168448774.1">
    <property type="nucleotide sequence ID" value="NZ_JAAWWK010000001.1"/>
</dbReference>
<feature type="domain" description="Thiolase N-terminal" evidence="7">
    <location>
        <begin position="4"/>
        <end position="209"/>
    </location>
</feature>
<dbReference type="SUPFAM" id="SSF53901">
    <property type="entry name" value="Thiolase-like"/>
    <property type="match status" value="2"/>
</dbReference>
<keyword evidence="5" id="KW-0446">Lipid-binding</keyword>
<evidence type="ECO:0000259" key="7">
    <source>
        <dbReference type="Pfam" id="PF00108"/>
    </source>
</evidence>
<evidence type="ECO:0000256" key="1">
    <source>
        <dbReference type="ARBA" id="ARBA00012352"/>
    </source>
</evidence>
<dbReference type="PIRSF" id="PIRSF000429">
    <property type="entry name" value="Ac-CoA_Ac_transf"/>
    <property type="match status" value="1"/>
</dbReference>
<evidence type="ECO:0000259" key="8">
    <source>
        <dbReference type="Pfam" id="PF22691"/>
    </source>
</evidence>
<gene>
    <name evidence="9" type="ORF">HCU74_02315</name>
</gene>
<dbReference type="InterPro" id="IPR020616">
    <property type="entry name" value="Thiolase_N"/>
</dbReference>
<evidence type="ECO:0000256" key="5">
    <source>
        <dbReference type="ARBA" id="ARBA00023121"/>
    </source>
</evidence>
<evidence type="ECO:0000256" key="6">
    <source>
        <dbReference type="ARBA" id="ARBA00032316"/>
    </source>
</evidence>
<dbReference type="InterPro" id="IPR016039">
    <property type="entry name" value="Thiolase-like"/>
</dbReference>
<evidence type="ECO:0000256" key="4">
    <source>
        <dbReference type="ARBA" id="ARBA00023055"/>
    </source>
</evidence>
<reference evidence="9 10" key="1">
    <citation type="submission" date="2020-04" db="EMBL/GenBank/DDBJ databases">
        <authorList>
            <person name="Yoon J."/>
        </authorList>
    </citation>
    <scope>NUCLEOTIDE SEQUENCE [LARGE SCALE GENOMIC DNA]</scope>
    <source>
        <strain evidence="9 10">KMU-166</strain>
    </source>
</reference>
<keyword evidence="10" id="KW-1185">Reference proteome</keyword>
<dbReference type="PANTHER" id="PTHR42870">
    <property type="entry name" value="ACETYL-COA C-ACETYLTRANSFERASE"/>
    <property type="match status" value="1"/>
</dbReference>
<keyword evidence="2" id="KW-0813">Transport</keyword>
<evidence type="ECO:0000313" key="10">
    <source>
        <dbReference type="Proteomes" id="UP000765845"/>
    </source>
</evidence>
<evidence type="ECO:0000313" key="9">
    <source>
        <dbReference type="EMBL" id="NKI16245.1"/>
    </source>
</evidence>
<dbReference type="Pfam" id="PF22691">
    <property type="entry name" value="Thiolase_C_1"/>
    <property type="match status" value="1"/>
</dbReference>
<dbReference type="InterPro" id="IPR002155">
    <property type="entry name" value="Thiolase"/>
</dbReference>
<dbReference type="InterPro" id="IPR055140">
    <property type="entry name" value="Thiolase_C_2"/>
</dbReference>